<dbReference type="GO" id="GO:0051287">
    <property type="term" value="F:NAD binding"/>
    <property type="evidence" value="ECO:0007669"/>
    <property type="project" value="InterPro"/>
</dbReference>
<feature type="domain" description="Dipicolinate synthase subunit A N-terminal" evidence="2">
    <location>
        <begin position="7"/>
        <end position="116"/>
    </location>
</feature>
<dbReference type="RefSeq" id="WP_093855622.1">
    <property type="nucleotide sequence ID" value="NZ_BJVZ01000001.1"/>
</dbReference>
<dbReference type="EMBL" id="FNIG01000002">
    <property type="protein sequence ID" value="SDN00561.1"/>
    <property type="molecule type" value="Genomic_DNA"/>
</dbReference>
<accession>A0A1G9XVQ7</accession>
<sequence length="291" mass="32074">MLTGKTVVVIGGDARYIEMMHQLVEKDASVYVIGFDEVEDDLNGIYVSDLDSIPQEKIDAIILPITGLDQEGYAEAHFTEESPLITEEWLNQFPEDCLLFTGIMTPYLSELKEFENRIIKLFDRNDVAIYNSIPTAEGTLMFAIQHTDFTIHNSNVTILGLGRVGKTLVHTFQGVGANVSVYSKHADELARIYEYQATPIAEEDLQESMKHCDILINTIPALVVTPSIISALPKNSLIIDIASKPGGVDFRFAKKRGIKAFLAPSLPGLVASNTAGKILARVIHNIILENA</sequence>
<dbReference type="Gene3D" id="3.40.50.720">
    <property type="entry name" value="NAD(P)-binding Rossmann-like Domain"/>
    <property type="match status" value="2"/>
</dbReference>
<evidence type="ECO:0000313" key="4">
    <source>
        <dbReference type="Proteomes" id="UP000199334"/>
    </source>
</evidence>
<dbReference type="InterPro" id="IPR031629">
    <property type="entry name" value="DpaA_N"/>
</dbReference>
<dbReference type="Proteomes" id="UP000199334">
    <property type="component" value="Unassembled WGS sequence"/>
</dbReference>
<dbReference type="Pfam" id="PF16924">
    <property type="entry name" value="DpaA_N"/>
    <property type="match status" value="1"/>
</dbReference>
<dbReference type="Pfam" id="PF02826">
    <property type="entry name" value="2-Hacid_dh_C"/>
    <property type="match status" value="1"/>
</dbReference>
<dbReference type="OrthoDB" id="8840764at2"/>
<organism evidence="3 4">
    <name type="scientific">Tenuibacillus multivorans</name>
    <dbReference type="NCBI Taxonomy" id="237069"/>
    <lineage>
        <taxon>Bacteria</taxon>
        <taxon>Bacillati</taxon>
        <taxon>Bacillota</taxon>
        <taxon>Bacilli</taxon>
        <taxon>Bacillales</taxon>
        <taxon>Bacillaceae</taxon>
        <taxon>Tenuibacillus</taxon>
    </lineage>
</organism>
<dbReference type="NCBIfam" id="NF006162">
    <property type="entry name" value="PRK08306.1"/>
    <property type="match status" value="1"/>
</dbReference>
<name>A0A1G9XVQ7_9BACI</name>
<protein>
    <submittedName>
        <fullName evidence="3">Dipicolinate synthase subunit A</fullName>
    </submittedName>
</protein>
<evidence type="ECO:0000259" key="1">
    <source>
        <dbReference type="Pfam" id="PF02826"/>
    </source>
</evidence>
<dbReference type="SUPFAM" id="SSF51735">
    <property type="entry name" value="NAD(P)-binding Rossmann-fold domains"/>
    <property type="match status" value="1"/>
</dbReference>
<keyword evidence="4" id="KW-1185">Reference proteome</keyword>
<gene>
    <name evidence="3" type="ORF">SAMN05216498_1119</name>
</gene>
<evidence type="ECO:0000259" key="2">
    <source>
        <dbReference type="Pfam" id="PF16924"/>
    </source>
</evidence>
<proteinExistence type="predicted"/>
<dbReference type="InterPro" id="IPR006140">
    <property type="entry name" value="D-isomer_DH_NAD-bd"/>
</dbReference>
<dbReference type="NCBIfam" id="TIGR02853">
    <property type="entry name" value="spore_dpaA"/>
    <property type="match status" value="1"/>
</dbReference>
<dbReference type="InterPro" id="IPR036291">
    <property type="entry name" value="NAD(P)-bd_dom_sf"/>
</dbReference>
<reference evidence="3 4" key="1">
    <citation type="submission" date="2016-10" db="EMBL/GenBank/DDBJ databases">
        <authorList>
            <person name="de Groot N.N."/>
        </authorList>
    </citation>
    <scope>NUCLEOTIDE SEQUENCE [LARGE SCALE GENOMIC DNA]</scope>
    <source>
        <strain evidence="3 4">CGMCC 1.3442</strain>
    </source>
</reference>
<dbReference type="InterPro" id="IPR014215">
    <property type="entry name" value="Dipicolinic_acid_synth_A"/>
</dbReference>
<dbReference type="STRING" id="237069.SAMN05216498_1119"/>
<evidence type="ECO:0000313" key="3">
    <source>
        <dbReference type="EMBL" id="SDN00561.1"/>
    </source>
</evidence>
<dbReference type="AlphaFoldDB" id="A0A1G9XVQ7"/>
<feature type="domain" description="D-isomer specific 2-hydroxyacid dehydrogenase NAD-binding" evidence="1">
    <location>
        <begin position="150"/>
        <end position="230"/>
    </location>
</feature>